<evidence type="ECO:0000256" key="1">
    <source>
        <dbReference type="SAM" id="MobiDB-lite"/>
    </source>
</evidence>
<reference evidence="2" key="1">
    <citation type="submission" date="2021-05" db="EMBL/GenBank/DDBJ databases">
        <title>The genome of the haptophyte Pavlova lutheri (Diacronema luteri, Pavlovales) - a model for lipid biosynthesis in eukaryotic algae.</title>
        <authorList>
            <person name="Hulatt C.J."/>
            <person name="Posewitz M.C."/>
        </authorList>
    </citation>
    <scope>NUCLEOTIDE SEQUENCE</scope>
    <source>
        <strain evidence="2">NIVA-4/92</strain>
    </source>
</reference>
<sequence>MRTGALPRRCADRRAAGRAGRAGADADVAVALRTPLLRAPLLRCGEVAYTGGAVDACEAASLARRRATLAVAVAATAALGVRERGDDAATAACDEHSDVRRARGGAGGGPGDDDDDARRSGRLGRRATSIG</sequence>
<keyword evidence="3" id="KW-1185">Reference proteome</keyword>
<evidence type="ECO:0000313" key="2">
    <source>
        <dbReference type="EMBL" id="KAG8460565.1"/>
    </source>
</evidence>
<feature type="compositionally biased region" description="Basic and acidic residues" evidence="1">
    <location>
        <begin position="84"/>
        <end position="101"/>
    </location>
</feature>
<accession>A0A8J6C8E4</accession>
<gene>
    <name evidence="2" type="ORF">KFE25_011340</name>
</gene>
<comment type="caution">
    <text evidence="2">The sequence shown here is derived from an EMBL/GenBank/DDBJ whole genome shotgun (WGS) entry which is preliminary data.</text>
</comment>
<name>A0A8J6C8E4_DIALT</name>
<dbReference type="AlphaFoldDB" id="A0A8J6C8E4"/>
<protein>
    <submittedName>
        <fullName evidence="2">Uncharacterized protein</fullName>
    </submittedName>
</protein>
<dbReference type="EMBL" id="JAGTXO010000031">
    <property type="protein sequence ID" value="KAG8460565.1"/>
    <property type="molecule type" value="Genomic_DNA"/>
</dbReference>
<organism evidence="2 3">
    <name type="scientific">Diacronema lutheri</name>
    <name type="common">Unicellular marine alga</name>
    <name type="synonym">Monochrysis lutheri</name>
    <dbReference type="NCBI Taxonomy" id="2081491"/>
    <lineage>
        <taxon>Eukaryota</taxon>
        <taxon>Haptista</taxon>
        <taxon>Haptophyta</taxon>
        <taxon>Pavlovophyceae</taxon>
        <taxon>Pavlovales</taxon>
        <taxon>Pavlovaceae</taxon>
        <taxon>Diacronema</taxon>
    </lineage>
</organism>
<proteinExistence type="predicted"/>
<feature type="region of interest" description="Disordered" evidence="1">
    <location>
        <begin position="84"/>
        <end position="131"/>
    </location>
</feature>
<evidence type="ECO:0000313" key="3">
    <source>
        <dbReference type="Proteomes" id="UP000751190"/>
    </source>
</evidence>
<dbReference type="Proteomes" id="UP000751190">
    <property type="component" value="Unassembled WGS sequence"/>
</dbReference>